<name>A0ABV4BI92_9GAMM</name>
<dbReference type="Gene3D" id="3.90.220.20">
    <property type="entry name" value="DNA methylase specificity domains"/>
    <property type="match status" value="2"/>
</dbReference>
<comment type="caution">
    <text evidence="4">The sequence shown here is derived from an EMBL/GenBank/DDBJ whole genome shotgun (WGS) entry which is preliminary data.</text>
</comment>
<feature type="non-terminal residue" evidence="4">
    <location>
        <position position="1"/>
    </location>
</feature>
<keyword evidence="4" id="KW-0255">Endonuclease</keyword>
<dbReference type="GO" id="GO:0004519">
    <property type="term" value="F:endonuclease activity"/>
    <property type="evidence" value="ECO:0007669"/>
    <property type="project" value="UniProtKB-KW"/>
</dbReference>
<proteinExistence type="predicted"/>
<evidence type="ECO:0000313" key="4">
    <source>
        <dbReference type="EMBL" id="MEY6434236.1"/>
    </source>
</evidence>
<reference evidence="4 5" key="1">
    <citation type="submission" date="2024-05" db="EMBL/GenBank/DDBJ databases">
        <title>Genome Sequence and Characterization of the New Strain Purple Sulfur Bacterium of Genus Thioalkalicoccus.</title>
        <authorList>
            <person name="Bryantseva I.A."/>
            <person name="Kyndt J.A."/>
            <person name="Imhoff J.F."/>
        </authorList>
    </citation>
    <scope>NUCLEOTIDE SEQUENCE [LARGE SCALE GENOMIC DNA]</scope>
    <source>
        <strain evidence="4 5">Um2</strain>
    </source>
</reference>
<dbReference type="InterPro" id="IPR051212">
    <property type="entry name" value="Type-I_RE_S_subunit"/>
</dbReference>
<dbReference type="SUPFAM" id="SSF116734">
    <property type="entry name" value="DNA methylase specificity domain"/>
    <property type="match status" value="2"/>
</dbReference>
<dbReference type="RefSeq" id="WP_369668617.1">
    <property type="nucleotide sequence ID" value="NZ_JBDKXB010000053.1"/>
</dbReference>
<dbReference type="InterPro" id="IPR044946">
    <property type="entry name" value="Restrct_endonuc_typeI_TRD_sf"/>
</dbReference>
<evidence type="ECO:0000256" key="3">
    <source>
        <dbReference type="SAM" id="Coils"/>
    </source>
</evidence>
<keyword evidence="5" id="KW-1185">Reference proteome</keyword>
<keyword evidence="1" id="KW-0680">Restriction system</keyword>
<keyword evidence="4" id="KW-0378">Hydrolase</keyword>
<dbReference type="PANTHER" id="PTHR43140">
    <property type="entry name" value="TYPE-1 RESTRICTION ENZYME ECOKI SPECIFICITY PROTEIN"/>
    <property type="match status" value="1"/>
</dbReference>
<dbReference type="PANTHER" id="PTHR43140:SF1">
    <property type="entry name" value="TYPE I RESTRICTION ENZYME ECOKI SPECIFICITY SUBUNIT"/>
    <property type="match status" value="1"/>
</dbReference>
<evidence type="ECO:0000256" key="2">
    <source>
        <dbReference type="ARBA" id="ARBA00023125"/>
    </source>
</evidence>
<protein>
    <submittedName>
        <fullName evidence="4">Restriction endonuclease subunit S</fullName>
    </submittedName>
</protein>
<keyword evidence="4" id="KW-0540">Nuclease</keyword>
<evidence type="ECO:0000313" key="5">
    <source>
        <dbReference type="Proteomes" id="UP001564408"/>
    </source>
</evidence>
<sequence length="355" mass="39415">DSEGWDDIGIPALVTEDMPDVLCGYHLSVFEPGAELDGGFLAWLCRSEPLNDQFKLAANGVTRFGLGQYPMKNAFIALPPVDTQQRIARFLDEKTARIDGLIEKKRALLDRLAEKRQALITRAVTKGLNPDAPMKPSGIDWLGDIPAHWEVRQLRRLVEDGIGLQMGPFGGMLTNLPDYETGFKLYGQENTISGDFSRGSRWVEEERYEELKRYELLPGDLVITRKGSLGNCRRVPEKILPGIADSDTIRIRPNKLRLMPAWALTLLHEAQFVSEQITAERRGAILSGLNTTVVGSLIFTVPPLAEQGELMDSLDAILSPIGAIAERLRKTIDKLVEYRAAIITAAVTGKITRLQ</sequence>
<accession>A0ABV4BI92</accession>
<dbReference type="Proteomes" id="UP001564408">
    <property type="component" value="Unassembled WGS sequence"/>
</dbReference>
<keyword evidence="3" id="KW-0175">Coiled coil</keyword>
<feature type="coiled-coil region" evidence="3">
    <location>
        <begin position="91"/>
        <end position="122"/>
    </location>
</feature>
<evidence type="ECO:0000256" key="1">
    <source>
        <dbReference type="ARBA" id="ARBA00022747"/>
    </source>
</evidence>
<keyword evidence="2" id="KW-0238">DNA-binding</keyword>
<gene>
    <name evidence="4" type="ORF">ABC977_17710</name>
</gene>
<dbReference type="EMBL" id="JBDKXB010000053">
    <property type="protein sequence ID" value="MEY6434236.1"/>
    <property type="molecule type" value="Genomic_DNA"/>
</dbReference>
<organism evidence="4 5">
    <name type="scientific">Thioalkalicoccus limnaeus</name>
    <dbReference type="NCBI Taxonomy" id="120681"/>
    <lineage>
        <taxon>Bacteria</taxon>
        <taxon>Pseudomonadati</taxon>
        <taxon>Pseudomonadota</taxon>
        <taxon>Gammaproteobacteria</taxon>
        <taxon>Chromatiales</taxon>
        <taxon>Chromatiaceae</taxon>
        <taxon>Thioalkalicoccus</taxon>
    </lineage>
</organism>